<evidence type="ECO:0000313" key="4">
    <source>
        <dbReference type="Proteomes" id="UP000184204"/>
    </source>
</evidence>
<gene>
    <name evidence="1" type="ORF">CPRO_14890</name>
    <name evidence="2" type="ORF">SAMN02745151_01300</name>
</gene>
<name>A0A0X1U828_ANAPI</name>
<sequence length="90" mass="10082">MTGFIDKVGNLAKKAADKTGDMVEIGMLNSKIGAQRQNISSMKERMGGIVFEQFRQGIELSEELTQFCQQIEEIEAAIAKMQKDIQDLKE</sequence>
<proteinExistence type="predicted"/>
<dbReference type="EMBL" id="FQUA01000004">
    <property type="protein sequence ID" value="SHE63076.1"/>
    <property type="molecule type" value="Genomic_DNA"/>
</dbReference>
<dbReference type="EMBL" id="CP014223">
    <property type="protein sequence ID" value="AMJ41082.1"/>
    <property type="molecule type" value="Genomic_DNA"/>
</dbReference>
<dbReference type="RefSeq" id="WP_066049695.1">
    <property type="nucleotide sequence ID" value="NZ_CP014223.1"/>
</dbReference>
<reference evidence="1 3" key="1">
    <citation type="journal article" date="2016" name="Genome Announc.">
        <title>Complete Genome Sequence of the Amino Acid-Fermenting Clostridium propionicum X2 (DSM 1682).</title>
        <authorList>
            <person name="Poehlein A."/>
            <person name="Schlien K."/>
            <person name="Chowdhury N.P."/>
            <person name="Gottschalk G."/>
            <person name="Buckel W."/>
            <person name="Daniel R."/>
        </authorList>
    </citation>
    <scope>NUCLEOTIDE SEQUENCE [LARGE SCALE GENOMIC DNA]</scope>
    <source>
        <strain evidence="1 3">X2</strain>
    </source>
</reference>
<reference evidence="3" key="2">
    <citation type="submission" date="2016-01" db="EMBL/GenBank/DDBJ databases">
        <authorList>
            <person name="Poehlein A."/>
            <person name="Schlien K."/>
            <person name="Gottschalk G."/>
            <person name="Buckel W."/>
            <person name="Daniel R."/>
        </authorList>
    </citation>
    <scope>NUCLEOTIDE SEQUENCE [LARGE SCALE GENOMIC DNA]</scope>
    <source>
        <strain evidence="3">X2</strain>
    </source>
</reference>
<dbReference type="KEGG" id="cpro:CPRO_14890"/>
<dbReference type="Proteomes" id="UP000068026">
    <property type="component" value="Chromosome"/>
</dbReference>
<evidence type="ECO:0000313" key="1">
    <source>
        <dbReference type="EMBL" id="AMJ41082.1"/>
    </source>
</evidence>
<reference evidence="4" key="3">
    <citation type="submission" date="2016-11" db="EMBL/GenBank/DDBJ databases">
        <authorList>
            <person name="Jaros S."/>
            <person name="Januszkiewicz K."/>
            <person name="Wedrychowicz H."/>
        </authorList>
    </citation>
    <scope>NUCLEOTIDE SEQUENCE [LARGE SCALE GENOMIC DNA]</scope>
    <source>
        <strain evidence="4">DSM 1682</strain>
    </source>
</reference>
<protein>
    <submittedName>
        <fullName evidence="2">Uncharacterized protein</fullName>
    </submittedName>
</protein>
<evidence type="ECO:0000313" key="2">
    <source>
        <dbReference type="EMBL" id="SHE63076.1"/>
    </source>
</evidence>
<reference evidence="2" key="4">
    <citation type="submission" date="2016-11" db="EMBL/GenBank/DDBJ databases">
        <authorList>
            <person name="Varghese N."/>
            <person name="Submissions S."/>
        </authorList>
    </citation>
    <scope>NUCLEOTIDE SEQUENCE</scope>
    <source>
        <strain evidence="2">DSM 1682</strain>
    </source>
</reference>
<keyword evidence="3" id="KW-1185">Reference proteome</keyword>
<dbReference type="Proteomes" id="UP000184204">
    <property type="component" value="Unassembled WGS sequence"/>
</dbReference>
<accession>A0A0X1U828</accession>
<organism evidence="2 4">
    <name type="scientific">Anaerotignum propionicum DSM 1682</name>
    <dbReference type="NCBI Taxonomy" id="991789"/>
    <lineage>
        <taxon>Bacteria</taxon>
        <taxon>Bacillati</taxon>
        <taxon>Bacillota</taxon>
        <taxon>Clostridia</taxon>
        <taxon>Lachnospirales</taxon>
        <taxon>Anaerotignaceae</taxon>
        <taxon>Anaerotignum</taxon>
    </lineage>
</organism>
<dbReference type="AlphaFoldDB" id="A0A0X1U828"/>
<evidence type="ECO:0000313" key="3">
    <source>
        <dbReference type="Proteomes" id="UP000068026"/>
    </source>
</evidence>